<dbReference type="GO" id="GO:0016787">
    <property type="term" value="F:hydrolase activity"/>
    <property type="evidence" value="ECO:0007669"/>
    <property type="project" value="UniProtKB-KW"/>
</dbReference>
<reference evidence="12 13" key="1">
    <citation type="journal article" date="2006" name="Science">
        <title>Phytophthora genome sequences uncover evolutionary origins and mechanisms of pathogenesis.</title>
        <authorList>
            <person name="Tyler B.M."/>
            <person name="Tripathy S."/>
            <person name="Zhang X."/>
            <person name="Dehal P."/>
            <person name="Jiang R.H."/>
            <person name="Aerts A."/>
            <person name="Arredondo F.D."/>
            <person name="Baxter L."/>
            <person name="Bensasson D."/>
            <person name="Beynon J.L."/>
            <person name="Chapman J."/>
            <person name="Damasceno C.M."/>
            <person name="Dorrance A.E."/>
            <person name="Dou D."/>
            <person name="Dickerman A.W."/>
            <person name="Dubchak I.L."/>
            <person name="Garbelotto M."/>
            <person name="Gijzen M."/>
            <person name="Gordon S.G."/>
            <person name="Govers F."/>
            <person name="Grunwald N.J."/>
            <person name="Huang W."/>
            <person name="Ivors K.L."/>
            <person name="Jones R.W."/>
            <person name="Kamoun S."/>
            <person name="Krampis K."/>
            <person name="Lamour K.H."/>
            <person name="Lee M.K."/>
            <person name="McDonald W.H."/>
            <person name="Medina M."/>
            <person name="Meijer H.J."/>
            <person name="Nordberg E.K."/>
            <person name="Maclean D.J."/>
            <person name="Ospina-Giraldo M.D."/>
            <person name="Morris P.F."/>
            <person name="Phuntumart V."/>
            <person name="Putnam N.H."/>
            <person name="Rash S."/>
            <person name="Rose J.K."/>
            <person name="Sakihama Y."/>
            <person name="Salamov A.A."/>
            <person name="Savidor A."/>
            <person name="Scheuring C.F."/>
            <person name="Smith B.M."/>
            <person name="Sobral B.W."/>
            <person name="Terry A."/>
            <person name="Torto-Alalibo T.A."/>
            <person name="Win J."/>
            <person name="Xu Z."/>
            <person name="Zhang H."/>
            <person name="Grigoriev I.V."/>
            <person name="Rokhsar D.S."/>
            <person name="Boore J.L."/>
        </authorList>
    </citation>
    <scope>NUCLEOTIDE SEQUENCE [LARGE SCALE GENOMIC DNA]</scope>
    <source>
        <strain evidence="12 13">P6497</strain>
    </source>
</reference>
<dbReference type="STRING" id="1094619.G4YTM7"/>
<evidence type="ECO:0000259" key="11">
    <source>
        <dbReference type="Pfam" id="PF00149"/>
    </source>
</evidence>
<evidence type="ECO:0000256" key="8">
    <source>
        <dbReference type="ARBA" id="ARBA00023136"/>
    </source>
</evidence>
<evidence type="ECO:0000256" key="2">
    <source>
        <dbReference type="ARBA" id="ARBA00004141"/>
    </source>
</evidence>
<keyword evidence="4 10" id="KW-0812">Transmembrane</keyword>
<accession>G4YTM7</accession>
<dbReference type="OMA" id="AMTWNAR"/>
<keyword evidence="7 10" id="KW-1133">Transmembrane helix</keyword>
<evidence type="ECO:0000256" key="10">
    <source>
        <dbReference type="SAM" id="Phobius"/>
    </source>
</evidence>
<keyword evidence="9" id="KW-0464">Manganese</keyword>
<evidence type="ECO:0000256" key="3">
    <source>
        <dbReference type="ARBA" id="ARBA00008895"/>
    </source>
</evidence>
<sequence>MYIELALVAAAVLLCQAGFFYLQAWRCELQVQRAADDADSLRVLVVTDVHLLGRRRRSGAERLWVDWQVRASARAAVDVHKPEVALVLGDQFDEGSRWTPDAHWDEYADRFFSAFASFLPLKTLYLVGNHDTSFGREMRIEDLKRYEVTFGAANRIDEIGGHTFVSLNTMALDSDVASEAVRTEARSFLESVNFADLRARAPGSVILLTHLPLFRMDDLQCGEERLRESGHVTYEHPGFKYETHHHVLSRALSAELLDKVQPSLVLSGHTHAWCEYQHPDAVAMEYTVPAFSWGQRPDPSYALLRLPRAGLAGMKRPPKVTACRLPSEPLTFATYAATVATIVLTSVVRFVLARQAAPKTKGA</sequence>
<comment type="subcellular location">
    <subcellularLocation>
        <location evidence="2">Membrane</location>
        <topology evidence="2">Multi-pass membrane protein</topology>
    </subcellularLocation>
</comment>
<dbReference type="Pfam" id="PF00149">
    <property type="entry name" value="Metallophos"/>
    <property type="match status" value="1"/>
</dbReference>
<dbReference type="AlphaFoldDB" id="G4YTM7"/>
<dbReference type="GO" id="GO:0016020">
    <property type="term" value="C:membrane"/>
    <property type="evidence" value="ECO:0007669"/>
    <property type="project" value="UniProtKB-SubCell"/>
</dbReference>
<proteinExistence type="inferred from homology"/>
<dbReference type="SUPFAM" id="SSF56300">
    <property type="entry name" value="Metallo-dependent phosphatases"/>
    <property type="match status" value="1"/>
</dbReference>
<evidence type="ECO:0000256" key="6">
    <source>
        <dbReference type="ARBA" id="ARBA00022801"/>
    </source>
</evidence>
<dbReference type="Proteomes" id="UP000002640">
    <property type="component" value="Unassembled WGS sequence"/>
</dbReference>
<dbReference type="PANTHER" id="PTHR13315:SF0">
    <property type="entry name" value="METALLOPHOSPHOESTERASE 1"/>
    <property type="match status" value="1"/>
</dbReference>
<dbReference type="EMBL" id="JH159152">
    <property type="protein sequence ID" value="EGZ24255.1"/>
    <property type="molecule type" value="Genomic_DNA"/>
</dbReference>
<dbReference type="RefSeq" id="XP_009519543.1">
    <property type="nucleotide sequence ID" value="XM_009521248.1"/>
</dbReference>
<evidence type="ECO:0000256" key="4">
    <source>
        <dbReference type="ARBA" id="ARBA00022692"/>
    </source>
</evidence>
<evidence type="ECO:0000256" key="9">
    <source>
        <dbReference type="ARBA" id="ARBA00023211"/>
    </source>
</evidence>
<dbReference type="PANTHER" id="PTHR13315">
    <property type="entry name" value="METALLO PHOSPHOESTERASE RELATED"/>
    <property type="match status" value="1"/>
</dbReference>
<dbReference type="KEGG" id="psoj:PHYSODRAFT_344664"/>
<keyword evidence="13" id="KW-1185">Reference proteome</keyword>
<evidence type="ECO:0000256" key="7">
    <source>
        <dbReference type="ARBA" id="ARBA00022989"/>
    </source>
</evidence>
<dbReference type="Gene3D" id="3.60.21.10">
    <property type="match status" value="1"/>
</dbReference>
<name>G4YTM7_PHYSP</name>
<feature type="transmembrane region" description="Helical" evidence="10">
    <location>
        <begin position="332"/>
        <end position="352"/>
    </location>
</feature>
<evidence type="ECO:0000256" key="5">
    <source>
        <dbReference type="ARBA" id="ARBA00022723"/>
    </source>
</evidence>
<evidence type="ECO:0000313" key="13">
    <source>
        <dbReference type="Proteomes" id="UP000002640"/>
    </source>
</evidence>
<evidence type="ECO:0000313" key="12">
    <source>
        <dbReference type="EMBL" id="EGZ24255.1"/>
    </source>
</evidence>
<dbReference type="GO" id="GO:0006506">
    <property type="term" value="P:GPI anchor biosynthetic process"/>
    <property type="evidence" value="ECO:0007669"/>
    <property type="project" value="InterPro"/>
</dbReference>
<dbReference type="InterPro" id="IPR004843">
    <property type="entry name" value="Calcineurin-like_PHP"/>
</dbReference>
<dbReference type="GeneID" id="20648655"/>
<keyword evidence="6" id="KW-0378">Hydrolase</keyword>
<protein>
    <recommendedName>
        <fullName evidence="11">Calcineurin-like phosphoesterase domain-containing protein</fullName>
    </recommendedName>
</protein>
<keyword evidence="5" id="KW-0479">Metal-binding</keyword>
<organism evidence="12 13">
    <name type="scientific">Phytophthora sojae (strain P6497)</name>
    <name type="common">Soybean stem and root rot agent</name>
    <name type="synonym">Phytophthora megasperma f. sp. glycines</name>
    <dbReference type="NCBI Taxonomy" id="1094619"/>
    <lineage>
        <taxon>Eukaryota</taxon>
        <taxon>Sar</taxon>
        <taxon>Stramenopiles</taxon>
        <taxon>Oomycota</taxon>
        <taxon>Peronosporomycetes</taxon>
        <taxon>Peronosporales</taxon>
        <taxon>Peronosporaceae</taxon>
        <taxon>Phytophthora</taxon>
    </lineage>
</organism>
<keyword evidence="8 10" id="KW-0472">Membrane</keyword>
<feature type="domain" description="Calcineurin-like phosphoesterase" evidence="11">
    <location>
        <begin position="41"/>
        <end position="272"/>
    </location>
</feature>
<comment type="similarity">
    <text evidence="3">Belongs to the metallophosphoesterase superfamily. MPPE1 family.</text>
</comment>
<gene>
    <name evidence="12" type="ORF">PHYSODRAFT_344664</name>
</gene>
<dbReference type="InParanoid" id="G4YTM7"/>
<comment type="cofactor">
    <cofactor evidence="1">
        <name>Mn(2+)</name>
        <dbReference type="ChEBI" id="CHEBI:29035"/>
    </cofactor>
</comment>
<dbReference type="InterPro" id="IPR033308">
    <property type="entry name" value="PGAP5/Cdc1/Ted1"/>
</dbReference>
<dbReference type="GO" id="GO:0046872">
    <property type="term" value="F:metal ion binding"/>
    <property type="evidence" value="ECO:0007669"/>
    <property type="project" value="UniProtKB-KW"/>
</dbReference>
<evidence type="ECO:0000256" key="1">
    <source>
        <dbReference type="ARBA" id="ARBA00001936"/>
    </source>
</evidence>
<dbReference type="InterPro" id="IPR029052">
    <property type="entry name" value="Metallo-depent_PP-like"/>
</dbReference>